<dbReference type="InterPro" id="IPR011055">
    <property type="entry name" value="Dup_hybrid_motif"/>
</dbReference>
<evidence type="ECO:0000313" key="1">
    <source>
        <dbReference type="EMBL" id="ASJ53785.1"/>
    </source>
</evidence>
<dbReference type="Proteomes" id="UP000197781">
    <property type="component" value="Chromosome"/>
</dbReference>
<organism evidence="1 2">
    <name type="scientific">Brevibacillus formosus</name>
    <dbReference type="NCBI Taxonomy" id="54913"/>
    <lineage>
        <taxon>Bacteria</taxon>
        <taxon>Bacillati</taxon>
        <taxon>Bacillota</taxon>
        <taxon>Bacilli</taxon>
        <taxon>Bacillales</taxon>
        <taxon>Paenibacillaceae</taxon>
        <taxon>Brevibacillus</taxon>
    </lineage>
</organism>
<dbReference type="SUPFAM" id="SSF51261">
    <property type="entry name" value="Duplicated hybrid motif"/>
    <property type="match status" value="1"/>
</dbReference>
<protein>
    <recommendedName>
        <fullName evidence="3">Peptidase M23 domain-containing protein</fullName>
    </recommendedName>
</protein>
<dbReference type="KEGG" id="bfm:BP422_09600"/>
<evidence type="ECO:0008006" key="3">
    <source>
        <dbReference type="Google" id="ProtNLM"/>
    </source>
</evidence>
<sequence>MGKNRLHSLGKGDIIMVDNILTLAWPTTGTTISGEFGEYRSPSEPNHKGIDISVYQEHVYAAANGTVMSSGVYRVR</sequence>
<dbReference type="EMBL" id="CP018145">
    <property type="protein sequence ID" value="ASJ53785.1"/>
    <property type="molecule type" value="Genomic_DNA"/>
</dbReference>
<name>A0A220MFS4_9BACL</name>
<reference evidence="1 2" key="1">
    <citation type="submission" date="2016-11" db="EMBL/GenBank/DDBJ databases">
        <authorList>
            <person name="Jaros S."/>
            <person name="Januszkiewicz K."/>
            <person name="Wedrychowicz H."/>
        </authorList>
    </citation>
    <scope>NUCLEOTIDE SEQUENCE [LARGE SCALE GENOMIC DNA]</scope>
    <source>
        <strain evidence="1 2">NF2</strain>
    </source>
</reference>
<dbReference type="AlphaFoldDB" id="A0A220MFS4"/>
<proteinExistence type="predicted"/>
<evidence type="ECO:0000313" key="2">
    <source>
        <dbReference type="Proteomes" id="UP000197781"/>
    </source>
</evidence>
<accession>A0A220MFS4</accession>
<gene>
    <name evidence="1" type="ORF">BP422_09600</name>
</gene>
<dbReference type="Gene3D" id="2.70.70.10">
    <property type="entry name" value="Glucose Permease (Domain IIA)"/>
    <property type="match status" value="1"/>
</dbReference>